<dbReference type="InterPro" id="IPR016032">
    <property type="entry name" value="Sig_transdc_resp-reg_C-effctor"/>
</dbReference>
<accession>A0A120FQH6</accession>
<keyword evidence="1" id="KW-0805">Transcription regulation</keyword>
<dbReference type="SMART" id="SM00421">
    <property type="entry name" value="HTH_LUXR"/>
    <property type="match status" value="1"/>
</dbReference>
<evidence type="ECO:0000256" key="3">
    <source>
        <dbReference type="ARBA" id="ARBA00023163"/>
    </source>
</evidence>
<dbReference type="SUPFAM" id="SSF46894">
    <property type="entry name" value="C-terminal effector domain of the bipartite response regulators"/>
    <property type="match status" value="1"/>
</dbReference>
<evidence type="ECO:0000256" key="1">
    <source>
        <dbReference type="ARBA" id="ARBA00023015"/>
    </source>
</evidence>
<organism evidence="5 6">
    <name type="scientific">Bradyrhizobium macuxiense</name>
    <dbReference type="NCBI Taxonomy" id="1755647"/>
    <lineage>
        <taxon>Bacteria</taxon>
        <taxon>Pseudomonadati</taxon>
        <taxon>Pseudomonadota</taxon>
        <taxon>Alphaproteobacteria</taxon>
        <taxon>Hyphomicrobiales</taxon>
        <taxon>Nitrobacteraceae</taxon>
        <taxon>Bradyrhizobium</taxon>
    </lineage>
</organism>
<dbReference type="PANTHER" id="PTHR44688">
    <property type="entry name" value="DNA-BINDING TRANSCRIPTIONAL ACTIVATOR DEVR_DOSR"/>
    <property type="match status" value="1"/>
</dbReference>
<dbReference type="Gene3D" id="1.10.10.10">
    <property type="entry name" value="Winged helix-like DNA-binding domain superfamily/Winged helix DNA-binding domain"/>
    <property type="match status" value="1"/>
</dbReference>
<dbReference type="GO" id="GO:0006355">
    <property type="term" value="P:regulation of DNA-templated transcription"/>
    <property type="evidence" value="ECO:0007669"/>
    <property type="project" value="InterPro"/>
</dbReference>
<evidence type="ECO:0000259" key="4">
    <source>
        <dbReference type="PROSITE" id="PS50043"/>
    </source>
</evidence>
<feature type="domain" description="HTH luxR-type" evidence="4">
    <location>
        <begin position="185"/>
        <end position="250"/>
    </location>
</feature>
<dbReference type="InterPro" id="IPR036388">
    <property type="entry name" value="WH-like_DNA-bd_sf"/>
</dbReference>
<dbReference type="Proteomes" id="UP000057737">
    <property type="component" value="Unassembled WGS sequence"/>
</dbReference>
<dbReference type="OrthoDB" id="3170288at2"/>
<dbReference type="GO" id="GO:0003677">
    <property type="term" value="F:DNA binding"/>
    <property type="evidence" value="ECO:0007669"/>
    <property type="project" value="UniProtKB-KW"/>
</dbReference>
<dbReference type="CDD" id="cd06170">
    <property type="entry name" value="LuxR_C_like"/>
    <property type="match status" value="1"/>
</dbReference>
<dbReference type="AlphaFoldDB" id="A0A120FQH6"/>
<sequence length="265" mass="29768">MERDSKLDAEIIRLYESEPNLHTLPGVMFACVGRLVDAEVVSFTEFHRPSWDFRSLISVGDDPDVRARGMQAFAKHMHSHPFWQHDPAFYGERALRESDFFSDEEFVELPIAKEVFLPSGARRIMGIAFEHAGYVVTVVGHRVVGRPAFSDDERDRMQGFRPHILRSYRQSQERTLAALTPSDRLRLAFPTLTPRQIEVASWIAQGKSNEEIAAILGVGLDAVKAHVKAINSKIDSDSRRAAIAIAHTTPPFADLPPLWKLGVQG</sequence>
<dbReference type="PRINTS" id="PR00038">
    <property type="entry name" value="HTHLUXR"/>
</dbReference>
<dbReference type="Pfam" id="PF00196">
    <property type="entry name" value="GerE"/>
    <property type="match status" value="1"/>
</dbReference>
<evidence type="ECO:0000313" key="6">
    <source>
        <dbReference type="Proteomes" id="UP000057737"/>
    </source>
</evidence>
<evidence type="ECO:0000256" key="2">
    <source>
        <dbReference type="ARBA" id="ARBA00023125"/>
    </source>
</evidence>
<dbReference type="InterPro" id="IPR000792">
    <property type="entry name" value="Tscrpt_reg_LuxR_C"/>
</dbReference>
<keyword evidence="6" id="KW-1185">Reference proteome</keyword>
<comment type="caution">
    <text evidence="5">The sequence shown here is derived from an EMBL/GenBank/DDBJ whole genome shotgun (WGS) entry which is preliminary data.</text>
</comment>
<protein>
    <submittedName>
        <fullName evidence="5">Helix-turn-helix transcriptional regulator</fullName>
    </submittedName>
</protein>
<dbReference type="PROSITE" id="PS50043">
    <property type="entry name" value="HTH_LUXR_2"/>
    <property type="match status" value="1"/>
</dbReference>
<dbReference type="RefSeq" id="WP_066503306.1">
    <property type="nucleotide sequence ID" value="NZ_LNCU01000036.1"/>
</dbReference>
<proteinExistence type="predicted"/>
<dbReference type="PROSITE" id="PS51257">
    <property type="entry name" value="PROKAR_LIPOPROTEIN"/>
    <property type="match status" value="1"/>
</dbReference>
<gene>
    <name evidence="5" type="ORF">AS156_33880</name>
</gene>
<dbReference type="EMBL" id="LNCU01000036">
    <property type="protein sequence ID" value="KWV58579.1"/>
    <property type="molecule type" value="Genomic_DNA"/>
</dbReference>
<evidence type="ECO:0000313" key="5">
    <source>
        <dbReference type="EMBL" id="KWV58579.1"/>
    </source>
</evidence>
<name>A0A120FQH6_9BRAD</name>
<dbReference type="PANTHER" id="PTHR44688:SF16">
    <property type="entry name" value="DNA-BINDING TRANSCRIPTIONAL ACTIVATOR DEVR_DOSR"/>
    <property type="match status" value="1"/>
</dbReference>
<keyword evidence="3" id="KW-0804">Transcription</keyword>
<reference evidence="5 6" key="1">
    <citation type="submission" date="2015-11" db="EMBL/GenBank/DDBJ databases">
        <title>Draft Genome Sequence of the Strain BR 10303 (Bradyrhizobium sp.) isolated from nodules of Centrolobium paraense.</title>
        <authorList>
            <person name="Zelli J.E."/>
            <person name="Simoes-Araujo J.L."/>
            <person name="Barauna A.C."/>
            <person name="Silva K."/>
        </authorList>
    </citation>
    <scope>NUCLEOTIDE SEQUENCE [LARGE SCALE GENOMIC DNA]</scope>
    <source>
        <strain evidence="5 6">BR 10303</strain>
    </source>
</reference>
<keyword evidence="2" id="KW-0238">DNA-binding</keyword>